<dbReference type="InterPro" id="IPR047558">
    <property type="entry name" value="BRcat_RBR_HOIL1"/>
</dbReference>
<dbReference type="GO" id="GO:0097039">
    <property type="term" value="P:protein linear polyubiquitination"/>
    <property type="evidence" value="ECO:0007669"/>
    <property type="project" value="TreeGrafter"/>
</dbReference>
<dbReference type="CDD" id="cd20345">
    <property type="entry name" value="BRcat_RBR_HOIL1"/>
    <property type="match status" value="1"/>
</dbReference>
<evidence type="ECO:0000259" key="16">
    <source>
        <dbReference type="PROSITE" id="PS51873"/>
    </source>
</evidence>
<feature type="compositionally biased region" description="Basic and acidic residues" evidence="13">
    <location>
        <begin position="478"/>
        <end position="492"/>
    </location>
</feature>
<dbReference type="Proteomes" id="UP000183832">
    <property type="component" value="Unassembled WGS sequence"/>
</dbReference>
<evidence type="ECO:0000256" key="9">
    <source>
        <dbReference type="ARBA" id="ARBA00022771"/>
    </source>
</evidence>
<organism evidence="17 18">
    <name type="scientific">Clunio marinus</name>
    <dbReference type="NCBI Taxonomy" id="568069"/>
    <lineage>
        <taxon>Eukaryota</taxon>
        <taxon>Metazoa</taxon>
        <taxon>Ecdysozoa</taxon>
        <taxon>Arthropoda</taxon>
        <taxon>Hexapoda</taxon>
        <taxon>Insecta</taxon>
        <taxon>Pterygota</taxon>
        <taxon>Neoptera</taxon>
        <taxon>Endopterygota</taxon>
        <taxon>Diptera</taxon>
        <taxon>Nematocera</taxon>
        <taxon>Chironomoidea</taxon>
        <taxon>Chironomidae</taxon>
        <taxon>Clunio</taxon>
    </lineage>
</organism>
<evidence type="ECO:0000259" key="15">
    <source>
        <dbReference type="PROSITE" id="PS50199"/>
    </source>
</evidence>
<dbReference type="InterPro" id="IPR013083">
    <property type="entry name" value="Znf_RING/FYVE/PHD"/>
</dbReference>
<feature type="region of interest" description="Disordered" evidence="13">
    <location>
        <begin position="177"/>
        <end position="210"/>
    </location>
</feature>
<dbReference type="PROSITE" id="PS50089">
    <property type="entry name" value="ZF_RING_2"/>
    <property type="match status" value="1"/>
</dbReference>
<evidence type="ECO:0000256" key="3">
    <source>
        <dbReference type="ARBA" id="ARBA00008278"/>
    </source>
</evidence>
<dbReference type="Gene3D" id="2.30.30.380">
    <property type="entry name" value="Zn-finger domain of Sec23/24"/>
    <property type="match status" value="1"/>
</dbReference>
<dbReference type="GO" id="GO:0008270">
    <property type="term" value="F:zinc ion binding"/>
    <property type="evidence" value="ECO:0007669"/>
    <property type="project" value="UniProtKB-KW"/>
</dbReference>
<feature type="compositionally biased region" description="Basic and acidic residues" evidence="13">
    <location>
        <begin position="519"/>
        <end position="529"/>
    </location>
</feature>
<feature type="region of interest" description="Disordered" evidence="13">
    <location>
        <begin position="519"/>
        <end position="538"/>
    </location>
</feature>
<evidence type="ECO:0000256" key="4">
    <source>
        <dbReference type="ARBA" id="ARBA00012251"/>
    </source>
</evidence>
<dbReference type="SMART" id="SM00547">
    <property type="entry name" value="ZnF_RBZ"/>
    <property type="match status" value="2"/>
</dbReference>
<comment type="catalytic activity">
    <reaction evidence="1">
        <text>[E2 ubiquitin-conjugating enzyme]-S-ubiquitinyl-L-cysteine + [acceptor protein]-L-lysine = [E2 ubiquitin-conjugating enzyme]-L-cysteine + [acceptor protein]-N(6)-ubiquitinyl-L-lysine.</text>
        <dbReference type="EC" id="2.3.2.31"/>
    </reaction>
</comment>
<feature type="region of interest" description="Disordered" evidence="13">
    <location>
        <begin position="269"/>
        <end position="335"/>
    </location>
</feature>
<evidence type="ECO:0000256" key="12">
    <source>
        <dbReference type="PROSITE-ProRule" id="PRU00322"/>
    </source>
</evidence>
<dbReference type="EC" id="2.3.2.31" evidence="4"/>
<feature type="compositionally biased region" description="Basic and acidic residues" evidence="13">
    <location>
        <begin position="878"/>
        <end position="888"/>
    </location>
</feature>
<proteinExistence type="inferred from homology"/>
<name>A0A1J1IMG1_9DIPT</name>
<dbReference type="UniPathway" id="UPA00143"/>
<dbReference type="InterPro" id="IPR001841">
    <property type="entry name" value="Znf_RING"/>
</dbReference>
<keyword evidence="9 12" id="KW-0863">Zinc-finger</keyword>
<feature type="compositionally biased region" description="Basic and acidic residues" evidence="13">
    <location>
        <begin position="272"/>
        <end position="281"/>
    </location>
</feature>
<dbReference type="SUPFAM" id="SSF90209">
    <property type="entry name" value="Ran binding protein zinc finger-like"/>
    <property type="match status" value="1"/>
</dbReference>
<evidence type="ECO:0000256" key="10">
    <source>
        <dbReference type="ARBA" id="ARBA00022786"/>
    </source>
</evidence>
<evidence type="ECO:0000256" key="5">
    <source>
        <dbReference type="ARBA" id="ARBA00017887"/>
    </source>
</evidence>
<evidence type="ECO:0000313" key="17">
    <source>
        <dbReference type="EMBL" id="CRL00748.1"/>
    </source>
</evidence>
<dbReference type="InterPro" id="IPR047557">
    <property type="entry name" value="Rcat_RBR_HOIL1"/>
</dbReference>
<dbReference type="InterPro" id="IPR017907">
    <property type="entry name" value="Znf_RING_CS"/>
</dbReference>
<dbReference type="OrthoDB" id="261960at2759"/>
<dbReference type="CDD" id="cd20358">
    <property type="entry name" value="Rcat_RBR_HOIL1"/>
    <property type="match status" value="1"/>
</dbReference>
<evidence type="ECO:0000256" key="11">
    <source>
        <dbReference type="ARBA" id="ARBA00022833"/>
    </source>
</evidence>
<dbReference type="PROSITE" id="PS51873">
    <property type="entry name" value="TRIAD"/>
    <property type="match status" value="1"/>
</dbReference>
<feature type="domain" description="RING-type" evidence="16">
    <location>
        <begin position="1413"/>
        <end position="1640"/>
    </location>
</feature>
<dbReference type="STRING" id="568069.A0A1J1IMG1"/>
<dbReference type="Gene3D" id="3.30.40.10">
    <property type="entry name" value="Zinc/RING finger domain, C3HC4 (zinc finger)"/>
    <property type="match status" value="1"/>
</dbReference>
<keyword evidence="18" id="KW-1185">Reference proteome</keyword>
<dbReference type="PANTHER" id="PTHR22770">
    <property type="entry name" value="UBIQUITIN CONJUGATING ENZYME 7 INTERACTING PROTEIN-RELATED"/>
    <property type="match status" value="1"/>
</dbReference>
<evidence type="ECO:0000256" key="6">
    <source>
        <dbReference type="ARBA" id="ARBA00022679"/>
    </source>
</evidence>
<accession>A0A1J1IMG1</accession>
<dbReference type="InterPro" id="IPR018957">
    <property type="entry name" value="Znf_C3HC4_RING-type"/>
</dbReference>
<feature type="domain" description="RanBP2-type" evidence="15">
    <location>
        <begin position="671"/>
        <end position="700"/>
    </location>
</feature>
<dbReference type="GO" id="GO:0043161">
    <property type="term" value="P:proteasome-mediated ubiquitin-dependent protein catabolic process"/>
    <property type="evidence" value="ECO:0007669"/>
    <property type="project" value="TreeGrafter"/>
</dbReference>
<dbReference type="Pfam" id="PF00097">
    <property type="entry name" value="zf-C3HC4"/>
    <property type="match status" value="1"/>
</dbReference>
<feature type="compositionally biased region" description="Polar residues" evidence="13">
    <location>
        <begin position="67"/>
        <end position="78"/>
    </location>
</feature>
<dbReference type="InterPro" id="IPR036443">
    <property type="entry name" value="Znf_RanBP2_sf"/>
</dbReference>
<dbReference type="Pfam" id="PF00641">
    <property type="entry name" value="Zn_ribbon_RanBP"/>
    <property type="match status" value="1"/>
</dbReference>
<feature type="domain" description="RING-type" evidence="14">
    <location>
        <begin position="1417"/>
        <end position="1459"/>
    </location>
</feature>
<evidence type="ECO:0000256" key="7">
    <source>
        <dbReference type="ARBA" id="ARBA00022723"/>
    </source>
</evidence>
<dbReference type="GO" id="GO:0043130">
    <property type="term" value="F:ubiquitin binding"/>
    <property type="evidence" value="ECO:0007669"/>
    <property type="project" value="TreeGrafter"/>
</dbReference>
<dbReference type="InterPro" id="IPR051628">
    <property type="entry name" value="LUBAC_E3_Ligases"/>
</dbReference>
<dbReference type="EMBL" id="CVRI01000054">
    <property type="protein sequence ID" value="CRL00748.1"/>
    <property type="molecule type" value="Genomic_DNA"/>
</dbReference>
<dbReference type="FunFam" id="3.30.40.10:FF:000137">
    <property type="entry name" value="RanBP-type and C3HC4-type zinc finger-containing protein 1"/>
    <property type="match status" value="1"/>
</dbReference>
<keyword evidence="7" id="KW-0479">Metal-binding</keyword>
<dbReference type="GO" id="GO:0005634">
    <property type="term" value="C:nucleus"/>
    <property type="evidence" value="ECO:0007669"/>
    <property type="project" value="UniProtKB-ARBA"/>
</dbReference>
<comment type="similarity">
    <text evidence="3">Belongs to the RBR family.</text>
</comment>
<evidence type="ECO:0000259" key="14">
    <source>
        <dbReference type="PROSITE" id="PS50089"/>
    </source>
</evidence>
<dbReference type="CDD" id="cd16633">
    <property type="entry name" value="mRING-HC-C3HC3D_RBR_HOIL1"/>
    <property type="match status" value="1"/>
</dbReference>
<feature type="domain" description="RanBP2-type" evidence="15">
    <location>
        <begin position="1234"/>
        <end position="1263"/>
    </location>
</feature>
<dbReference type="GO" id="GO:0071797">
    <property type="term" value="C:LUBAC complex"/>
    <property type="evidence" value="ECO:0007669"/>
    <property type="project" value="TreeGrafter"/>
</dbReference>
<dbReference type="SUPFAM" id="SSF57850">
    <property type="entry name" value="RING/U-box"/>
    <property type="match status" value="3"/>
</dbReference>
<dbReference type="GO" id="GO:0061630">
    <property type="term" value="F:ubiquitin protein ligase activity"/>
    <property type="evidence" value="ECO:0007669"/>
    <property type="project" value="UniProtKB-EC"/>
</dbReference>
<keyword evidence="10" id="KW-0833">Ubl conjugation pathway</keyword>
<evidence type="ECO:0000256" key="13">
    <source>
        <dbReference type="SAM" id="MobiDB-lite"/>
    </source>
</evidence>
<keyword evidence="11" id="KW-0862">Zinc</keyword>
<dbReference type="InterPro" id="IPR044066">
    <property type="entry name" value="TRIAD_supradom"/>
</dbReference>
<keyword evidence="6" id="KW-0808">Transferase</keyword>
<feature type="compositionally biased region" description="Basic and acidic residues" evidence="13">
    <location>
        <begin position="184"/>
        <end position="210"/>
    </location>
</feature>
<dbReference type="InterPro" id="IPR047559">
    <property type="entry name" value="HOIL1_RBR_mRING-HC-C3HC3D"/>
</dbReference>
<evidence type="ECO:0000256" key="8">
    <source>
        <dbReference type="ARBA" id="ARBA00022737"/>
    </source>
</evidence>
<keyword evidence="8" id="KW-0677">Repeat</keyword>
<evidence type="ECO:0000256" key="1">
    <source>
        <dbReference type="ARBA" id="ARBA00001798"/>
    </source>
</evidence>
<reference evidence="17 18" key="1">
    <citation type="submission" date="2015-04" db="EMBL/GenBank/DDBJ databases">
        <authorList>
            <person name="Syromyatnikov M.Y."/>
            <person name="Popov V.N."/>
        </authorList>
    </citation>
    <scope>NUCLEOTIDE SEQUENCE [LARGE SCALE GENOMIC DNA]</scope>
</reference>
<gene>
    <name evidence="17" type="ORF">CLUMA_CG014004</name>
</gene>
<feature type="region of interest" description="Disordered" evidence="13">
    <location>
        <begin position="635"/>
        <end position="654"/>
    </location>
</feature>
<protein>
    <recommendedName>
        <fullName evidence="5">RanBP-type and C3HC4-type zinc finger-containing protein 1</fullName>
        <ecNumber evidence="4">2.3.2.31</ecNumber>
    </recommendedName>
</protein>
<comment type="pathway">
    <text evidence="2">Protein modification; protein ubiquitination.</text>
</comment>
<feature type="region of interest" description="Disordered" evidence="13">
    <location>
        <begin position="53"/>
        <end position="78"/>
    </location>
</feature>
<sequence>MNFSTADRPRCMLRDEKYNRQKRRFRRQYDHEINEYDDTNWYWNMSHQYNGNLTNDGKKPHSKHSKNVYNSSQRSHSSNGFQSFFRWFKKDEKLRAVNDIKYPREITSSTDTFDLDNEKRIKKNGRRKLKTYDSNDQLSPPSSPRFSRVLSQSSSCDSVFSTASSFAFVPPVKYLRNRNQKQPETSHVETFQKKSKTRDQTRESDRARELNLRRKYQLYADSSDAETNNNTLRVNNLNNRYQDLSLPSPIRSANLPDSVKLQDLNVIKHRRTNSDASKDNKSGSYVHVKGKRKAPLPPQIPRTLSPKSSWRRKKRPAPKPPISRSNTEEAVASSSSLLDDKEIKSLIERTSRSLSQTFSISSTSSSITSDMERRSYISPYLKIREDRKLTDEQKRSLIEQVSKNKKREDTPTVEAKGSLSDIFTIERGQLVYQGNESPKLPPKEDNPVTPSSPISPRPWFKRQSNSSVKDGGSLQLKSLEKKKGKSNEKDLPELGYSRNSFFGGASRFNIFGRIIEDSRKKERDSEKRKSQIGMPNISELDREAAEIIQQRHDLNKEKNEAHFLRSTTSHVVENEAANDVDVRPKSTKDLISKFEAETSVVNKITLNSAFIARKEFFGEHKDTSLISNRKEEEVEVKSKTSIPKSPPTTPKSSKLPLLIKETNDVRKQNDLMGLWTCPYCTLNNPNWKIICEACEKIKPYDKRFCVESGELIKNRNLSPKNNRKDIKSDREEMDKKQELVMKYFHPPLANGLSKSASETVIAKASKRKSPSPSRNSGSPLMNVKKNLFKSPSDNRETSIDVIEEETSVLNDKNDDNIVIMTATPTITSIPNHDKKNEIERKVTPNLNEVRSARLAKFNLFSNFKKNNSDVNANTNRKQSPEKKFPDKLDFSDPIALEQEKERLREKIRKMNAKALAEKYPVMKTIQLKEEENQTKVNESLLLPPLPSYTDQTKLGAIRKVFKNSPGNRRASMEKENNIEIVLNRAEIIVDSKEKSERISSSVQTSLDSKKPRRNDEIIPTVISDLIKPQDSPLTSQQQEEVEEISDQLKSKDGIESFRANLRTKTINQTNTLAINKILRNLETAIAEGKFDEAAQLATDLAKMKVSLSVTRQKERPRSDVDSNEKVIRVNVKVDDETRNVLMKVSMLMTVDDLYKNLESDLNISLHNREVLINEKQDGSLDVCVISSRLLKDNIIGRNKVVNNDSDDELQNEKVGEIEGAIGGKLKESPQLKIEEDGWECPLCTLINTPNRSACLACSTTRPASYKVPTKYQDIEYKLKVNEDLRTFFEMEKIEVRPQTQKNDLNRISANRKSSDIFNIFEEERNNKAENFIQLQTVAALNPNITKNKYRGVDNFKPNKSYIFSNLPDVRKPVITSVIYKSSQENTKETIKLNPNHYQQLVNMDLSDIAPNLETFECTICFIEIEAYAGAVLRECLHSFCKQCLESHIKYSEDAEIKCPFRDNQYSCQSSLQEREIRALVSKEEYEKHLTRSIRQAEHKIENTFHCKTPNCRGWCIFEDTSNIFRCPVCTIVNCLTCGAIHDGINCKQYQDMLNNDTDSESAKQTKEMLQDLIDKEEALNCPTCHIFLLKKWGCDWLKCSFCKTEICWVTRGPRWGPNGKGDTSGGCKCGVFGKKCSPKCNYCH</sequence>
<feature type="compositionally biased region" description="Low complexity" evidence="13">
    <location>
        <begin position="770"/>
        <end position="779"/>
    </location>
</feature>
<feature type="region of interest" description="Disordered" evidence="13">
    <location>
        <begin position="434"/>
        <end position="496"/>
    </location>
</feature>
<dbReference type="PROSITE" id="PS00518">
    <property type="entry name" value="ZF_RING_1"/>
    <property type="match status" value="1"/>
</dbReference>
<dbReference type="PANTHER" id="PTHR22770:SF13">
    <property type="entry name" value="RING-TYPE DOMAIN-CONTAINING PROTEIN"/>
    <property type="match status" value="1"/>
</dbReference>
<evidence type="ECO:0000256" key="2">
    <source>
        <dbReference type="ARBA" id="ARBA00004906"/>
    </source>
</evidence>
<dbReference type="InterPro" id="IPR001876">
    <property type="entry name" value="Znf_RanBP2"/>
</dbReference>
<feature type="region of interest" description="Disordered" evidence="13">
    <location>
        <begin position="124"/>
        <end position="148"/>
    </location>
</feature>
<evidence type="ECO:0000313" key="18">
    <source>
        <dbReference type="Proteomes" id="UP000183832"/>
    </source>
</evidence>
<dbReference type="PROSITE" id="PS01358">
    <property type="entry name" value="ZF_RANBP2_1"/>
    <property type="match status" value="2"/>
</dbReference>
<feature type="region of interest" description="Disordered" evidence="13">
    <location>
        <begin position="867"/>
        <end position="888"/>
    </location>
</feature>
<feature type="region of interest" description="Disordered" evidence="13">
    <location>
        <begin position="755"/>
        <end position="794"/>
    </location>
</feature>
<dbReference type="PROSITE" id="PS50199">
    <property type="entry name" value="ZF_RANBP2_2"/>
    <property type="match status" value="2"/>
</dbReference>